<dbReference type="OrthoDB" id="5948066at2759"/>
<organism evidence="1 2">
    <name type="scientific">Pocillopora damicornis</name>
    <name type="common">Cauliflower coral</name>
    <name type="synonym">Millepora damicornis</name>
    <dbReference type="NCBI Taxonomy" id="46731"/>
    <lineage>
        <taxon>Eukaryota</taxon>
        <taxon>Metazoa</taxon>
        <taxon>Cnidaria</taxon>
        <taxon>Anthozoa</taxon>
        <taxon>Hexacorallia</taxon>
        <taxon>Scleractinia</taxon>
        <taxon>Astrocoeniina</taxon>
        <taxon>Pocilloporidae</taxon>
        <taxon>Pocillopora</taxon>
    </lineage>
</organism>
<dbReference type="Proteomes" id="UP000275408">
    <property type="component" value="Unassembled WGS sequence"/>
</dbReference>
<reference evidence="1 2" key="1">
    <citation type="journal article" date="2018" name="Sci. Rep.">
        <title>Comparative analysis of the Pocillopora damicornis genome highlights role of immune system in coral evolution.</title>
        <authorList>
            <person name="Cunning R."/>
            <person name="Bay R.A."/>
            <person name="Gillette P."/>
            <person name="Baker A.C."/>
            <person name="Traylor-Knowles N."/>
        </authorList>
    </citation>
    <scope>NUCLEOTIDE SEQUENCE [LARGE SCALE GENOMIC DNA]</scope>
    <source>
        <strain evidence="1">RSMAS</strain>
        <tissue evidence="1">Whole animal</tissue>
    </source>
</reference>
<gene>
    <name evidence="1" type="ORF">pdam_00016277</name>
</gene>
<dbReference type="EMBL" id="RCHS01004001">
    <property type="protein sequence ID" value="RMX38456.1"/>
    <property type="molecule type" value="Genomic_DNA"/>
</dbReference>
<name>A0A3M6TAJ2_POCDA</name>
<sequence length="110" mass="12931">MLKENASHIRGIKHRLSYLKRHKKRRMMHFPLVLLVCVSYAFKFTCETTDAENSALERVIDLRKVNLLADFQEEENRIFEELPPKCLRAAISNIMQIPRNFINHLPPSQA</sequence>
<proteinExistence type="predicted"/>
<comment type="caution">
    <text evidence="1">The sequence shown here is derived from an EMBL/GenBank/DDBJ whole genome shotgun (WGS) entry which is preliminary data.</text>
</comment>
<protein>
    <submittedName>
        <fullName evidence="1">Uncharacterized protein</fullName>
    </submittedName>
</protein>
<keyword evidence="2" id="KW-1185">Reference proteome</keyword>
<dbReference type="AlphaFoldDB" id="A0A3M6TAJ2"/>
<evidence type="ECO:0000313" key="1">
    <source>
        <dbReference type="EMBL" id="RMX38456.1"/>
    </source>
</evidence>
<evidence type="ECO:0000313" key="2">
    <source>
        <dbReference type="Proteomes" id="UP000275408"/>
    </source>
</evidence>
<accession>A0A3M6TAJ2</accession>